<dbReference type="Gene3D" id="6.10.340.10">
    <property type="match status" value="1"/>
</dbReference>
<keyword evidence="9" id="KW-0472">Membrane</keyword>
<dbReference type="SUPFAM" id="SSF158472">
    <property type="entry name" value="HAMP domain-like"/>
    <property type="match status" value="1"/>
</dbReference>
<dbReference type="InterPro" id="IPR005467">
    <property type="entry name" value="His_kinase_dom"/>
</dbReference>
<dbReference type="Pfam" id="PF00512">
    <property type="entry name" value="HisKA"/>
    <property type="match status" value="1"/>
</dbReference>
<keyword evidence="5 9" id="KW-0812">Transmembrane</keyword>
<dbReference type="EC" id="2.7.13.3" evidence="2"/>
<dbReference type="AlphaFoldDB" id="X0W7V4"/>
<dbReference type="CDD" id="cd00075">
    <property type="entry name" value="HATPase"/>
    <property type="match status" value="1"/>
</dbReference>
<dbReference type="GO" id="GO:0005886">
    <property type="term" value="C:plasma membrane"/>
    <property type="evidence" value="ECO:0007669"/>
    <property type="project" value="TreeGrafter"/>
</dbReference>
<dbReference type="EMBL" id="BARS01030891">
    <property type="protein sequence ID" value="GAG26670.1"/>
    <property type="molecule type" value="Genomic_DNA"/>
</dbReference>
<dbReference type="SMART" id="SM00388">
    <property type="entry name" value="HisKA"/>
    <property type="match status" value="1"/>
</dbReference>
<keyword evidence="8" id="KW-0902">Two-component regulatory system</keyword>
<dbReference type="InterPro" id="IPR003660">
    <property type="entry name" value="HAMP_dom"/>
</dbReference>
<evidence type="ECO:0000256" key="8">
    <source>
        <dbReference type="ARBA" id="ARBA00023012"/>
    </source>
</evidence>
<evidence type="ECO:0000256" key="7">
    <source>
        <dbReference type="ARBA" id="ARBA00022989"/>
    </source>
</evidence>
<keyword evidence="7 9" id="KW-1133">Transmembrane helix</keyword>
<dbReference type="InterPro" id="IPR050428">
    <property type="entry name" value="TCS_sensor_his_kinase"/>
</dbReference>
<evidence type="ECO:0000259" key="11">
    <source>
        <dbReference type="PROSITE" id="PS50885"/>
    </source>
</evidence>
<dbReference type="PROSITE" id="PS50885">
    <property type="entry name" value="HAMP"/>
    <property type="match status" value="1"/>
</dbReference>
<dbReference type="GO" id="GO:0000155">
    <property type="term" value="F:phosphorelay sensor kinase activity"/>
    <property type="evidence" value="ECO:0007669"/>
    <property type="project" value="InterPro"/>
</dbReference>
<gene>
    <name evidence="12" type="ORF">S01H1_48119</name>
</gene>
<accession>X0W7V4</accession>
<evidence type="ECO:0000256" key="1">
    <source>
        <dbReference type="ARBA" id="ARBA00000085"/>
    </source>
</evidence>
<evidence type="ECO:0000256" key="2">
    <source>
        <dbReference type="ARBA" id="ARBA00012438"/>
    </source>
</evidence>
<feature type="transmembrane region" description="Helical" evidence="9">
    <location>
        <begin position="30"/>
        <end position="49"/>
    </location>
</feature>
<dbReference type="SUPFAM" id="SSF47384">
    <property type="entry name" value="Homodimeric domain of signal transducing histidine kinase"/>
    <property type="match status" value="1"/>
</dbReference>
<dbReference type="Pfam" id="PF00672">
    <property type="entry name" value="HAMP"/>
    <property type="match status" value="1"/>
</dbReference>
<dbReference type="SUPFAM" id="SSF55874">
    <property type="entry name" value="ATPase domain of HSP90 chaperone/DNA topoisomerase II/histidine kinase"/>
    <property type="match status" value="1"/>
</dbReference>
<evidence type="ECO:0000256" key="3">
    <source>
        <dbReference type="ARBA" id="ARBA00022553"/>
    </source>
</evidence>
<feature type="domain" description="HAMP" evidence="11">
    <location>
        <begin position="50"/>
        <end position="102"/>
    </location>
</feature>
<dbReference type="Pfam" id="PF02518">
    <property type="entry name" value="HATPase_c"/>
    <property type="match status" value="1"/>
</dbReference>
<evidence type="ECO:0000313" key="12">
    <source>
        <dbReference type="EMBL" id="GAG26670.1"/>
    </source>
</evidence>
<dbReference type="InterPro" id="IPR036097">
    <property type="entry name" value="HisK_dim/P_sf"/>
</dbReference>
<dbReference type="Gene3D" id="3.30.565.10">
    <property type="entry name" value="Histidine kinase-like ATPase, C-terminal domain"/>
    <property type="match status" value="1"/>
</dbReference>
<comment type="catalytic activity">
    <reaction evidence="1">
        <text>ATP + protein L-histidine = ADP + protein N-phospho-L-histidine.</text>
        <dbReference type="EC" id="2.7.13.3"/>
    </reaction>
</comment>
<reference evidence="12" key="1">
    <citation type="journal article" date="2014" name="Front. Microbiol.">
        <title>High frequency of phylogenetically diverse reductive dehalogenase-homologous genes in deep subseafloor sedimentary metagenomes.</title>
        <authorList>
            <person name="Kawai M."/>
            <person name="Futagami T."/>
            <person name="Toyoda A."/>
            <person name="Takaki Y."/>
            <person name="Nishi S."/>
            <person name="Hori S."/>
            <person name="Arai W."/>
            <person name="Tsubouchi T."/>
            <person name="Morono Y."/>
            <person name="Uchiyama I."/>
            <person name="Ito T."/>
            <person name="Fujiyama A."/>
            <person name="Inagaki F."/>
            <person name="Takami H."/>
        </authorList>
    </citation>
    <scope>NUCLEOTIDE SEQUENCE</scope>
    <source>
        <strain evidence="12">Expedition CK06-06</strain>
    </source>
</reference>
<evidence type="ECO:0000259" key="10">
    <source>
        <dbReference type="PROSITE" id="PS50109"/>
    </source>
</evidence>
<dbReference type="SMART" id="SM00304">
    <property type="entry name" value="HAMP"/>
    <property type="match status" value="1"/>
</dbReference>
<evidence type="ECO:0000256" key="5">
    <source>
        <dbReference type="ARBA" id="ARBA00022692"/>
    </source>
</evidence>
<dbReference type="InterPro" id="IPR003594">
    <property type="entry name" value="HATPase_dom"/>
</dbReference>
<evidence type="ECO:0000256" key="4">
    <source>
        <dbReference type="ARBA" id="ARBA00022679"/>
    </source>
</evidence>
<evidence type="ECO:0000256" key="9">
    <source>
        <dbReference type="SAM" id="Phobius"/>
    </source>
</evidence>
<feature type="non-terminal residue" evidence="12">
    <location>
        <position position="1"/>
    </location>
</feature>
<sequence length="263" mass="28632">PPPSIPPAILIIARSTKQINQALHGLVRTLIIAVPLALALAAGGGIFLARRALKPVDKIAQTAQKIGEGDLSQRINVNTKDELGRLAATLNEMIGRLEKAFQRQKQFTSDASHELRTPLAVIEAESTLALQKERPPSDYRQSLEIVSRGARQMSSLIDQLLTLARADAGKEQWNFAEVELGKLITNLSIDVEVLCQEKGLSFQLGQTQDLVVKGDEARLRELFMNLLDNAIRYTSAPGTISLSLRREGQMAVVAITDTGIGIP</sequence>
<dbReference type="CDD" id="cd00082">
    <property type="entry name" value="HisKA"/>
    <property type="match status" value="1"/>
</dbReference>
<keyword evidence="4" id="KW-0808">Transferase</keyword>
<dbReference type="PROSITE" id="PS50109">
    <property type="entry name" value="HIS_KIN"/>
    <property type="match status" value="1"/>
</dbReference>
<dbReference type="PANTHER" id="PTHR45436:SF5">
    <property type="entry name" value="SENSOR HISTIDINE KINASE TRCS"/>
    <property type="match status" value="1"/>
</dbReference>
<proteinExistence type="predicted"/>
<feature type="non-terminal residue" evidence="12">
    <location>
        <position position="263"/>
    </location>
</feature>
<dbReference type="InterPro" id="IPR003661">
    <property type="entry name" value="HisK_dim/P_dom"/>
</dbReference>
<evidence type="ECO:0000256" key="6">
    <source>
        <dbReference type="ARBA" id="ARBA00022777"/>
    </source>
</evidence>
<comment type="caution">
    <text evidence="12">The sequence shown here is derived from an EMBL/GenBank/DDBJ whole genome shotgun (WGS) entry which is preliminary data.</text>
</comment>
<dbReference type="InterPro" id="IPR036890">
    <property type="entry name" value="HATPase_C_sf"/>
</dbReference>
<name>X0W7V4_9ZZZZ</name>
<keyword evidence="3" id="KW-0597">Phosphoprotein</keyword>
<dbReference type="CDD" id="cd06225">
    <property type="entry name" value="HAMP"/>
    <property type="match status" value="1"/>
</dbReference>
<feature type="domain" description="Histidine kinase" evidence="10">
    <location>
        <begin position="110"/>
        <end position="263"/>
    </location>
</feature>
<keyword evidence="6" id="KW-0418">Kinase</keyword>
<organism evidence="12">
    <name type="scientific">marine sediment metagenome</name>
    <dbReference type="NCBI Taxonomy" id="412755"/>
    <lineage>
        <taxon>unclassified sequences</taxon>
        <taxon>metagenomes</taxon>
        <taxon>ecological metagenomes</taxon>
    </lineage>
</organism>
<protein>
    <recommendedName>
        <fullName evidence="2">histidine kinase</fullName>
        <ecNumber evidence="2">2.7.13.3</ecNumber>
    </recommendedName>
</protein>
<dbReference type="PANTHER" id="PTHR45436">
    <property type="entry name" value="SENSOR HISTIDINE KINASE YKOH"/>
    <property type="match status" value="1"/>
</dbReference>
<dbReference type="Gene3D" id="1.10.287.130">
    <property type="match status" value="1"/>
</dbReference>
<dbReference type="FunFam" id="1.10.287.130:FF:000001">
    <property type="entry name" value="Two-component sensor histidine kinase"/>
    <property type="match status" value="1"/>
</dbReference>